<sequence length="295" mass="31836">MSSGTAAGTEAVPDWFVVRDYGCGVHLISEPCHVNSYLIVGAERALLFDTGLGIGNIHAQVRRITDLPLVVVNSHHHFDHRGGNQHVDAEDFLCHRSGESLYRAVPDDELRDYAVGAEQMLAVYNEFRALDKVKFFLSPDDLTMRPLPDLRSWAIPATPPTRGVDHGDVIDLGGRRLEVLHTPGHVPDSVCLWEADTGFLFCGDTVLTTTYWAHYPESDVTMFAASLKALAALPITKAFVGHNLVADVDAAYVARVAAAFSRVAAAPGCGEVVDGPHGATVRRTEGPGFAILSAL</sequence>
<keyword evidence="3" id="KW-1185">Reference proteome</keyword>
<accession>A0A7D7LRB4</accession>
<dbReference type="SUPFAM" id="SSF56281">
    <property type="entry name" value="Metallo-hydrolase/oxidoreductase"/>
    <property type="match status" value="1"/>
</dbReference>
<dbReference type="PANTHER" id="PTHR42951">
    <property type="entry name" value="METALLO-BETA-LACTAMASE DOMAIN-CONTAINING"/>
    <property type="match status" value="1"/>
</dbReference>
<reference evidence="3" key="1">
    <citation type="submission" date="2020-07" db="EMBL/GenBank/DDBJ databases">
        <title>novel species isolated from the respiratory tract of Marmot.</title>
        <authorList>
            <person name="Zhang G."/>
        </authorList>
    </citation>
    <scope>NUCLEOTIDE SEQUENCE [LARGE SCALE GENOMIC DNA]</scope>
    <source>
        <strain evidence="3">686</strain>
    </source>
</reference>
<proteinExistence type="predicted"/>
<dbReference type="InterPro" id="IPR001279">
    <property type="entry name" value="Metallo-B-lactamas"/>
</dbReference>
<dbReference type="EMBL" id="CP059491">
    <property type="protein sequence ID" value="QMT01483.1"/>
    <property type="molecule type" value="Genomic_DNA"/>
</dbReference>
<dbReference type="PANTHER" id="PTHR42951:SF4">
    <property type="entry name" value="ACYL-COENZYME A THIOESTERASE MBLAC2"/>
    <property type="match status" value="1"/>
</dbReference>
<name>A0A7D7LRB4_9ACTN</name>
<dbReference type="GO" id="GO:0016787">
    <property type="term" value="F:hydrolase activity"/>
    <property type="evidence" value="ECO:0007669"/>
    <property type="project" value="UniProtKB-KW"/>
</dbReference>
<protein>
    <submittedName>
        <fullName evidence="2">MBL fold metallo-hydrolase</fullName>
    </submittedName>
</protein>
<dbReference type="RefSeq" id="WP_219850175.1">
    <property type="nucleotide sequence ID" value="NZ_CP059491.1"/>
</dbReference>
<feature type="domain" description="Metallo-beta-lactamase" evidence="1">
    <location>
        <begin position="33"/>
        <end position="242"/>
    </location>
</feature>
<dbReference type="AlphaFoldDB" id="A0A7D7LRB4"/>
<dbReference type="Proteomes" id="UP000515663">
    <property type="component" value="Chromosome"/>
</dbReference>
<gene>
    <name evidence="2" type="ORF">H1R19_22160</name>
</gene>
<evidence type="ECO:0000313" key="2">
    <source>
        <dbReference type="EMBL" id="QMT01483.1"/>
    </source>
</evidence>
<dbReference type="Gene3D" id="3.60.15.10">
    <property type="entry name" value="Ribonuclease Z/Hydroxyacylglutathione hydrolase-like"/>
    <property type="match status" value="1"/>
</dbReference>
<dbReference type="InterPro" id="IPR036866">
    <property type="entry name" value="RibonucZ/Hydroxyglut_hydro"/>
</dbReference>
<evidence type="ECO:0000313" key="3">
    <source>
        <dbReference type="Proteomes" id="UP000515663"/>
    </source>
</evidence>
<evidence type="ECO:0000259" key="1">
    <source>
        <dbReference type="SMART" id="SM00849"/>
    </source>
</evidence>
<keyword evidence="2" id="KW-0378">Hydrolase</keyword>
<dbReference type="SMART" id="SM00849">
    <property type="entry name" value="Lactamase_B"/>
    <property type="match status" value="1"/>
</dbReference>
<dbReference type="Pfam" id="PF00753">
    <property type="entry name" value="Lactamase_B"/>
    <property type="match status" value="1"/>
</dbReference>
<organism evidence="2 3">
    <name type="scientific">Gordonia jinghuaiqii</name>
    <dbReference type="NCBI Taxonomy" id="2758710"/>
    <lineage>
        <taxon>Bacteria</taxon>
        <taxon>Bacillati</taxon>
        <taxon>Actinomycetota</taxon>
        <taxon>Actinomycetes</taxon>
        <taxon>Mycobacteriales</taxon>
        <taxon>Gordoniaceae</taxon>
        <taxon>Gordonia</taxon>
    </lineage>
</organism>
<dbReference type="KEGG" id="gji:H1R19_22160"/>
<dbReference type="InterPro" id="IPR050855">
    <property type="entry name" value="NDM-1-like"/>
</dbReference>